<dbReference type="GO" id="GO:0003676">
    <property type="term" value="F:nucleic acid binding"/>
    <property type="evidence" value="ECO:0007669"/>
    <property type="project" value="InterPro"/>
</dbReference>
<dbReference type="InterPro" id="IPR002156">
    <property type="entry name" value="RNaseH_domain"/>
</dbReference>
<dbReference type="PANTHER" id="PTHR33481:SF1">
    <property type="entry name" value="ENDONUCLEASE_EXONUCLEASE_PHOSPHATASE DOMAIN-CONTAINING PROTEIN-RELATED"/>
    <property type="match status" value="1"/>
</dbReference>
<dbReference type="GO" id="GO:0042575">
    <property type="term" value="C:DNA polymerase complex"/>
    <property type="evidence" value="ECO:0007669"/>
    <property type="project" value="UniProtKB-ARBA"/>
</dbReference>
<dbReference type="SUPFAM" id="SSF56672">
    <property type="entry name" value="DNA/RNA polymerases"/>
    <property type="match status" value="1"/>
</dbReference>
<protein>
    <submittedName>
        <fullName evidence="3">Jg7875 protein</fullName>
    </submittedName>
</protein>
<dbReference type="Gene3D" id="3.30.70.270">
    <property type="match status" value="1"/>
</dbReference>
<dbReference type="CDD" id="cd09276">
    <property type="entry name" value="Rnase_HI_RT_non_LTR"/>
    <property type="match status" value="1"/>
</dbReference>
<dbReference type="InterPro" id="IPR043502">
    <property type="entry name" value="DNA/RNA_pol_sf"/>
</dbReference>
<gene>
    <name evidence="3" type="primary">jg7875</name>
    <name evidence="3" type="ORF">PAEG_LOCUS23905</name>
</gene>
<comment type="caution">
    <text evidence="3">The sequence shown here is derived from an EMBL/GenBank/DDBJ whole genome shotgun (WGS) entry which is preliminary data.</text>
</comment>
<dbReference type="InterPro" id="IPR036397">
    <property type="entry name" value="RNaseH_sf"/>
</dbReference>
<dbReference type="EMBL" id="CAKXAJ010026189">
    <property type="protein sequence ID" value="CAH2261348.1"/>
    <property type="molecule type" value="Genomic_DNA"/>
</dbReference>
<dbReference type="InterPro" id="IPR012337">
    <property type="entry name" value="RNaseH-like_sf"/>
</dbReference>
<evidence type="ECO:0000259" key="1">
    <source>
        <dbReference type="PROSITE" id="PS50878"/>
    </source>
</evidence>
<organism evidence="3 4">
    <name type="scientific">Pararge aegeria aegeria</name>
    <dbReference type="NCBI Taxonomy" id="348720"/>
    <lineage>
        <taxon>Eukaryota</taxon>
        <taxon>Metazoa</taxon>
        <taxon>Ecdysozoa</taxon>
        <taxon>Arthropoda</taxon>
        <taxon>Hexapoda</taxon>
        <taxon>Insecta</taxon>
        <taxon>Pterygota</taxon>
        <taxon>Neoptera</taxon>
        <taxon>Endopterygota</taxon>
        <taxon>Lepidoptera</taxon>
        <taxon>Glossata</taxon>
        <taxon>Ditrysia</taxon>
        <taxon>Papilionoidea</taxon>
        <taxon>Nymphalidae</taxon>
        <taxon>Satyrinae</taxon>
        <taxon>Satyrini</taxon>
        <taxon>Parargina</taxon>
        <taxon>Pararge</taxon>
    </lineage>
</organism>
<evidence type="ECO:0000313" key="4">
    <source>
        <dbReference type="Proteomes" id="UP000838756"/>
    </source>
</evidence>
<dbReference type="InterPro" id="IPR000477">
    <property type="entry name" value="RT_dom"/>
</dbReference>
<dbReference type="PANTHER" id="PTHR33481">
    <property type="entry name" value="REVERSE TRANSCRIPTASE"/>
    <property type="match status" value="1"/>
</dbReference>
<dbReference type="InterPro" id="IPR043128">
    <property type="entry name" value="Rev_trsase/Diguanyl_cyclase"/>
</dbReference>
<dbReference type="Gene3D" id="3.30.420.10">
    <property type="entry name" value="Ribonuclease H-like superfamily/Ribonuclease H"/>
    <property type="match status" value="1"/>
</dbReference>
<dbReference type="CDD" id="cd01650">
    <property type="entry name" value="RT_nLTR_like"/>
    <property type="match status" value="1"/>
</dbReference>
<dbReference type="GO" id="GO:0071897">
    <property type="term" value="P:DNA biosynthetic process"/>
    <property type="evidence" value="ECO:0007669"/>
    <property type="project" value="UniProtKB-ARBA"/>
</dbReference>
<feature type="domain" description="RNase H type-1" evidence="2">
    <location>
        <begin position="427"/>
        <end position="557"/>
    </location>
</feature>
<dbReference type="Pfam" id="PF00078">
    <property type="entry name" value="RVT_1"/>
    <property type="match status" value="1"/>
</dbReference>
<dbReference type="Pfam" id="PF00075">
    <property type="entry name" value="RNase_H"/>
    <property type="match status" value="1"/>
</dbReference>
<dbReference type="SUPFAM" id="SSF53098">
    <property type="entry name" value="Ribonuclease H-like"/>
    <property type="match status" value="1"/>
</dbReference>
<dbReference type="PROSITE" id="PS50879">
    <property type="entry name" value="RNASE_H_1"/>
    <property type="match status" value="1"/>
</dbReference>
<evidence type="ECO:0000259" key="2">
    <source>
        <dbReference type="PROSITE" id="PS50879"/>
    </source>
</evidence>
<dbReference type="OrthoDB" id="5419617at2759"/>
<dbReference type="GO" id="GO:0004523">
    <property type="term" value="F:RNA-DNA hybrid ribonuclease activity"/>
    <property type="evidence" value="ECO:0007669"/>
    <property type="project" value="InterPro"/>
</dbReference>
<feature type="domain" description="Reverse transcriptase" evidence="1">
    <location>
        <begin position="1"/>
        <end position="252"/>
    </location>
</feature>
<evidence type="ECO:0000313" key="3">
    <source>
        <dbReference type="EMBL" id="CAH2261348.1"/>
    </source>
</evidence>
<reference evidence="3" key="1">
    <citation type="submission" date="2022-03" db="EMBL/GenBank/DDBJ databases">
        <authorList>
            <person name="Lindestad O."/>
        </authorList>
    </citation>
    <scope>NUCLEOTIDE SEQUENCE</scope>
</reference>
<sequence length="705" mass="78905">MKLCTHIPEGTDHIFPALLQWGKEQLIPWLAEIFRACLAHRYIPLTWREVKVVFLPKPETALHSVVSKIEHDLENKLSTLGAFIDIEGAFDKTTFKSIDLASARHKVPDTLRAWIRALLEFRVIQLDFNGTTKGIVAKGCPQGGVLSPILWNLVVDDLITKMNKNGFLTIGYADDITILISGKQENTLNSIMQNALKLLEQWCRENELTVNPKKTELVLFTNKRKPQFPKTPTLFKTSLKLSTEVKYLGVTMDSKLNWKTHIDTKIQKSTIILSQCKRMAGKTWGLKPYIMKWLYLAVVRSSLNYASLIWWPRTLLATTQLELQKFQRQACLAITGCMSTTPTTALEAILCIPPLHLHIKEEATLAALRLRAYGLWKDTNIGHTRILSKEINKCPQLDWICDKTRKHYVLDRHYKVAAEGGKTDKADTVVIEVYTDGSKTNSGTGAGIYCPELNINIAQPLGKNNSVFQAECVGITTAVIAMLNRKVKGFSININSDSQAVLKALTKHTTTSKLILDCHKNLQALSKSNRVTLKWIRGHNGNRGNDAADELARQAASLRVAGPEPIIPIPFTEYKTWLHNQTQASHSVLWSKTKECKHTKEAVPVLNPRLTTKLLQLNRPKLRTVVGMITGHCPLNKHLSILGITDSPLCRACMEAEETPIHVMLQCNGVAEQRAAHLGSSATLHEALSDLGGLLSFWSELGWLE</sequence>
<name>A0A8S4SBH3_9NEOP</name>
<keyword evidence="4" id="KW-1185">Reference proteome</keyword>
<dbReference type="PROSITE" id="PS50878">
    <property type="entry name" value="RT_POL"/>
    <property type="match status" value="1"/>
</dbReference>
<dbReference type="AlphaFoldDB" id="A0A8S4SBH3"/>
<accession>A0A8S4SBH3</accession>
<dbReference type="Proteomes" id="UP000838756">
    <property type="component" value="Unassembled WGS sequence"/>
</dbReference>
<proteinExistence type="predicted"/>